<feature type="compositionally biased region" description="Basic and acidic residues" evidence="11">
    <location>
        <begin position="13"/>
        <end position="24"/>
    </location>
</feature>
<dbReference type="InterPro" id="IPR016849">
    <property type="entry name" value="Rtt109"/>
</dbReference>
<reference evidence="12" key="1">
    <citation type="submission" date="2020-01" db="EMBL/GenBank/DDBJ databases">
        <title>Identification and distribution of gene clusters putatively required for synthesis of sphingolipid metabolism inhibitors in phylogenetically diverse species of the filamentous fungus Fusarium.</title>
        <authorList>
            <person name="Kim H.-S."/>
            <person name="Busman M."/>
            <person name="Brown D.W."/>
            <person name="Divon H."/>
            <person name="Uhlig S."/>
            <person name="Proctor R.H."/>
        </authorList>
    </citation>
    <scope>NUCLEOTIDE SEQUENCE</scope>
    <source>
        <strain evidence="12">NRRL 53441</strain>
    </source>
</reference>
<dbReference type="SMART" id="SM01250">
    <property type="entry name" value="KAT11"/>
    <property type="match status" value="1"/>
</dbReference>
<organism evidence="12 13">
    <name type="scientific">Fusarium austroafricanum</name>
    <dbReference type="NCBI Taxonomy" id="2364996"/>
    <lineage>
        <taxon>Eukaryota</taxon>
        <taxon>Fungi</taxon>
        <taxon>Dikarya</taxon>
        <taxon>Ascomycota</taxon>
        <taxon>Pezizomycotina</taxon>
        <taxon>Sordariomycetes</taxon>
        <taxon>Hypocreomycetidae</taxon>
        <taxon>Hypocreales</taxon>
        <taxon>Nectriaceae</taxon>
        <taxon>Fusarium</taxon>
        <taxon>Fusarium concolor species complex</taxon>
    </lineage>
</organism>
<keyword evidence="13" id="KW-1185">Reference proteome</keyword>
<dbReference type="GO" id="GO:0032931">
    <property type="term" value="F:histone H3K56 acetyltransferase activity"/>
    <property type="evidence" value="ECO:0007669"/>
    <property type="project" value="TreeGrafter"/>
</dbReference>
<dbReference type="GO" id="GO:0006974">
    <property type="term" value="P:DNA damage response"/>
    <property type="evidence" value="ECO:0007669"/>
    <property type="project" value="UniProtKB-KW"/>
</dbReference>
<keyword evidence="4" id="KW-0227">DNA damage</keyword>
<evidence type="ECO:0000256" key="10">
    <source>
        <dbReference type="SAM" id="Coils"/>
    </source>
</evidence>
<feature type="region of interest" description="Disordered" evidence="11">
    <location>
        <begin position="1"/>
        <end position="26"/>
    </location>
</feature>
<dbReference type="OrthoDB" id="3361892at2759"/>
<evidence type="ECO:0000256" key="8">
    <source>
        <dbReference type="ARBA" id="ARBA00023242"/>
    </source>
</evidence>
<keyword evidence="3" id="KW-0808">Transferase</keyword>
<dbReference type="PROSITE" id="PS51728">
    <property type="entry name" value="RTT109_HAT"/>
    <property type="match status" value="1"/>
</dbReference>
<dbReference type="EC" id="2.3.1.48" evidence="2"/>
<dbReference type="GO" id="GO:0006355">
    <property type="term" value="P:regulation of DNA-templated transcription"/>
    <property type="evidence" value="ECO:0007669"/>
    <property type="project" value="InterPro"/>
</dbReference>
<evidence type="ECO:0000256" key="5">
    <source>
        <dbReference type="ARBA" id="ARBA00022990"/>
    </source>
</evidence>
<comment type="caution">
    <text evidence="12">The sequence shown here is derived from an EMBL/GenBank/DDBJ whole genome shotgun (WGS) entry which is preliminary data.</text>
</comment>
<feature type="compositionally biased region" description="Polar residues" evidence="11">
    <location>
        <begin position="707"/>
        <end position="732"/>
    </location>
</feature>
<evidence type="ECO:0000256" key="3">
    <source>
        <dbReference type="ARBA" id="ARBA00022679"/>
    </source>
</evidence>
<dbReference type="EMBL" id="JAADJG010000218">
    <property type="protein sequence ID" value="KAF4451462.1"/>
    <property type="molecule type" value="Genomic_DNA"/>
</dbReference>
<proteinExistence type="predicted"/>
<evidence type="ECO:0000256" key="6">
    <source>
        <dbReference type="ARBA" id="ARBA00023015"/>
    </source>
</evidence>
<dbReference type="PANTHER" id="PTHR31571:SF2">
    <property type="entry name" value="HISTONE ACETYLTRANSFERASE RTT109"/>
    <property type="match status" value="1"/>
</dbReference>
<keyword evidence="7" id="KW-0804">Transcription</keyword>
<keyword evidence="8" id="KW-0539">Nucleus</keyword>
<feature type="compositionally biased region" description="Polar residues" evidence="11">
    <location>
        <begin position="1"/>
        <end position="12"/>
    </location>
</feature>
<dbReference type="CDD" id="cd14686">
    <property type="entry name" value="bZIP"/>
    <property type="match status" value="1"/>
</dbReference>
<evidence type="ECO:0000256" key="2">
    <source>
        <dbReference type="ARBA" id="ARBA00013184"/>
    </source>
</evidence>
<dbReference type="AlphaFoldDB" id="A0A8H4KHS8"/>
<protein>
    <recommendedName>
        <fullName evidence="2">histone acetyltransferase</fullName>
        <ecNumber evidence="2">2.3.1.48</ecNumber>
    </recommendedName>
</protein>
<evidence type="ECO:0000256" key="7">
    <source>
        <dbReference type="ARBA" id="ARBA00023163"/>
    </source>
</evidence>
<feature type="coiled-coil region" evidence="10">
    <location>
        <begin position="26"/>
        <end position="56"/>
    </location>
</feature>
<evidence type="ECO:0000256" key="9">
    <source>
        <dbReference type="ARBA" id="ARBA00048940"/>
    </source>
</evidence>
<feature type="region of interest" description="Disordered" evidence="11">
    <location>
        <begin position="702"/>
        <end position="755"/>
    </location>
</feature>
<dbReference type="GO" id="GO:0005634">
    <property type="term" value="C:nucleus"/>
    <property type="evidence" value="ECO:0007669"/>
    <property type="project" value="UniProtKB-SubCell"/>
</dbReference>
<gene>
    <name evidence="12" type="ORF">F53441_5554</name>
</gene>
<dbReference type="Proteomes" id="UP000605986">
    <property type="component" value="Unassembled WGS sequence"/>
</dbReference>
<evidence type="ECO:0000313" key="12">
    <source>
        <dbReference type="EMBL" id="KAF4451462.1"/>
    </source>
</evidence>
<comment type="catalytic activity">
    <reaction evidence="9">
        <text>L-lysyl-[histone] + acetyl-CoA = N(6)-acetyl-L-lysyl-[histone] + CoA + H(+)</text>
        <dbReference type="Rhea" id="RHEA:21992"/>
        <dbReference type="Rhea" id="RHEA-COMP:9845"/>
        <dbReference type="Rhea" id="RHEA-COMP:11338"/>
        <dbReference type="ChEBI" id="CHEBI:15378"/>
        <dbReference type="ChEBI" id="CHEBI:29969"/>
        <dbReference type="ChEBI" id="CHEBI:57287"/>
        <dbReference type="ChEBI" id="CHEBI:57288"/>
        <dbReference type="ChEBI" id="CHEBI:61930"/>
        <dbReference type="EC" id="2.3.1.48"/>
    </reaction>
    <physiologicalReaction direction="left-to-right" evidence="9">
        <dbReference type="Rhea" id="RHEA:21993"/>
    </physiologicalReaction>
</comment>
<sequence>MHLTSTTDMSQQPKRERSRVAQREYRKRHASKFNTLKDENQRLRNALKRVERVALKRGGKDQELEAALAEVRETIGEDDGRALTISSSSSAADPISGERMTYLSGLLSSDILLHAQSIGQNTPPPRLSLEQQLWTNTDRLARIFEAPSDAGKFLGDGLYTFAGTLYWACTRNTVSLWETYKLNMLGKPGPPDLNPMDRLFNHTKHLNDRRFMLSLALARLEYKHKGFIDLPHSGTETVWKSVLPDLRKKMQQELLNKGQGPEWWKTPVEVENHLKKYLEPSECDELQALVEGRGSEAVLKKYKPLVEMMIAEFVCFPDGPRWNMLYVAMAVGSWRSDHPKPSELVDLGASPWHPQTPGDPCPTAAAPATIRAYLRLQTSSKCPCPLPSPICIKMTNNDLKVRLASVLPKGHDFTIFHISTPPTKTDPLYSPPPNERPERTYCENHFLAVSIDAPDGKQVLVLGIEVFIYTTARSTTLFVSKADSTGYLTLLNLPKGTPSPIREICATFVGFLVEKRRRKDIQFIVNLFARAQDQYLFPGSVDNKGKHVLDDRGLIKWWCRVLDPLLGPAPKSTEAPWKSSKGYIVVPGLETYEMRAIAPRRDDSAWELGHPLERISHYYREFDWVPPRCLIPHFPDDPKSRFRDELDEEAASSQAMKTQGSWKSVKTLDMFWEMMAFRQECSSGRMTGFIWLVFDDQEPEKEPVANESFQSTAPPSTPQKQRIIQITPNTTPRKLFPSKSKPEPKNKKKKAKKTLKGPIISRKPKIKQAKHNYLLDRPANTAYYSWTPQGRGEKIVDEATYKRIVELLLHLDFATLNKAVGSTRRWLNESGGGGKWGAVISGTRETSTPTISNGASGVNNLTGLVKRKRTDSTVDENQNKVNVLGEGLVKKKPKQEPKVNVLSTGLIRKKPKE</sequence>
<dbReference type="PANTHER" id="PTHR31571">
    <property type="entry name" value="ALTERED INHERITANCE OF MITOCHONDRIA PROTEIN 6"/>
    <property type="match status" value="1"/>
</dbReference>
<dbReference type="Pfam" id="PF08214">
    <property type="entry name" value="HAT_KAT11"/>
    <property type="match status" value="1"/>
</dbReference>
<evidence type="ECO:0000256" key="4">
    <source>
        <dbReference type="ARBA" id="ARBA00022763"/>
    </source>
</evidence>
<feature type="compositionally biased region" description="Basic residues" evidence="11">
    <location>
        <begin position="746"/>
        <end position="755"/>
    </location>
</feature>
<keyword evidence="6" id="KW-0805">Transcription regulation</keyword>
<name>A0A8H4KHS8_9HYPO</name>
<accession>A0A8H4KHS8</accession>
<keyword evidence="10" id="KW-0175">Coiled coil</keyword>
<keyword evidence="5" id="KW-0007">Acetylation</keyword>
<comment type="subcellular location">
    <subcellularLocation>
        <location evidence="1">Nucleus</location>
    </subcellularLocation>
</comment>
<evidence type="ECO:0000256" key="11">
    <source>
        <dbReference type="SAM" id="MobiDB-lite"/>
    </source>
</evidence>
<dbReference type="InterPro" id="IPR051236">
    <property type="entry name" value="HAT_RTT109-like"/>
</dbReference>
<evidence type="ECO:0000313" key="13">
    <source>
        <dbReference type="Proteomes" id="UP000605986"/>
    </source>
</evidence>
<evidence type="ECO:0000256" key="1">
    <source>
        <dbReference type="ARBA" id="ARBA00004123"/>
    </source>
</evidence>
<dbReference type="InterPro" id="IPR013178">
    <property type="entry name" value="Histone_AcTrfase_Rtt109/CBP"/>
</dbReference>